<dbReference type="AlphaFoldDB" id="A0A5C3N0I8"/>
<reference evidence="2 3" key="1">
    <citation type="journal article" date="2019" name="Nat. Ecol. Evol.">
        <title>Megaphylogeny resolves global patterns of mushroom evolution.</title>
        <authorList>
            <person name="Varga T."/>
            <person name="Krizsan K."/>
            <person name="Foldi C."/>
            <person name="Dima B."/>
            <person name="Sanchez-Garcia M."/>
            <person name="Sanchez-Ramirez S."/>
            <person name="Szollosi G.J."/>
            <person name="Szarkandi J.G."/>
            <person name="Papp V."/>
            <person name="Albert L."/>
            <person name="Andreopoulos W."/>
            <person name="Angelini C."/>
            <person name="Antonin V."/>
            <person name="Barry K.W."/>
            <person name="Bougher N.L."/>
            <person name="Buchanan P."/>
            <person name="Buyck B."/>
            <person name="Bense V."/>
            <person name="Catcheside P."/>
            <person name="Chovatia M."/>
            <person name="Cooper J."/>
            <person name="Damon W."/>
            <person name="Desjardin D."/>
            <person name="Finy P."/>
            <person name="Geml J."/>
            <person name="Haridas S."/>
            <person name="Hughes K."/>
            <person name="Justo A."/>
            <person name="Karasinski D."/>
            <person name="Kautmanova I."/>
            <person name="Kiss B."/>
            <person name="Kocsube S."/>
            <person name="Kotiranta H."/>
            <person name="LaButti K.M."/>
            <person name="Lechner B.E."/>
            <person name="Liimatainen K."/>
            <person name="Lipzen A."/>
            <person name="Lukacs Z."/>
            <person name="Mihaltcheva S."/>
            <person name="Morgado L.N."/>
            <person name="Niskanen T."/>
            <person name="Noordeloos M.E."/>
            <person name="Ohm R.A."/>
            <person name="Ortiz-Santana B."/>
            <person name="Ovrebo C."/>
            <person name="Racz N."/>
            <person name="Riley R."/>
            <person name="Savchenko A."/>
            <person name="Shiryaev A."/>
            <person name="Soop K."/>
            <person name="Spirin V."/>
            <person name="Szebenyi C."/>
            <person name="Tomsovsky M."/>
            <person name="Tulloss R.E."/>
            <person name="Uehling J."/>
            <person name="Grigoriev I.V."/>
            <person name="Vagvolgyi C."/>
            <person name="Papp T."/>
            <person name="Martin F.M."/>
            <person name="Miettinen O."/>
            <person name="Hibbett D.S."/>
            <person name="Nagy L.G."/>
        </authorList>
    </citation>
    <scope>NUCLEOTIDE SEQUENCE [LARGE SCALE GENOMIC DNA]</scope>
    <source>
        <strain evidence="2 3">OMC1185</strain>
    </source>
</reference>
<name>A0A5C3N0I8_9AGAM</name>
<protein>
    <submittedName>
        <fullName evidence="2">Uncharacterized protein</fullName>
    </submittedName>
</protein>
<evidence type="ECO:0000313" key="3">
    <source>
        <dbReference type="Proteomes" id="UP000305948"/>
    </source>
</evidence>
<gene>
    <name evidence="2" type="ORF">OE88DRAFT_1735827</name>
</gene>
<feature type="region of interest" description="Disordered" evidence="1">
    <location>
        <begin position="177"/>
        <end position="198"/>
    </location>
</feature>
<sequence length="300" mass="34394">MSNRSVTEDPRRAAQSVWTYIPYVYVLRPPGGKHARKTDERCFIYCSQTVAGRTYRHTPWCRSICLRKVFMHEVYKVLSVADHKSTKPEVVPVQQQIPLPREGQNIASFFSSTVDEDMEDAPIKKGKGKEVRYWDKGWYFWYSRDPWAAREKISTMAMTLDHQAHWEGHKTSVNVKWSKSDPENRAEGPDAWRKVGPAPARGVPPFPDLIGETLLIPVEYPSLEPLKRRLGNVLAPTGKVLALLQGHIKTGAFLELKDRAWEKAKGPEPWILARNTLQRGREIIKKILDEDDDNQKPKGL</sequence>
<accession>A0A5C3N0I8</accession>
<organism evidence="2 3">
    <name type="scientific">Heliocybe sulcata</name>
    <dbReference type="NCBI Taxonomy" id="5364"/>
    <lineage>
        <taxon>Eukaryota</taxon>
        <taxon>Fungi</taxon>
        <taxon>Dikarya</taxon>
        <taxon>Basidiomycota</taxon>
        <taxon>Agaricomycotina</taxon>
        <taxon>Agaricomycetes</taxon>
        <taxon>Gloeophyllales</taxon>
        <taxon>Gloeophyllaceae</taxon>
        <taxon>Heliocybe</taxon>
    </lineage>
</organism>
<keyword evidence="3" id="KW-1185">Reference proteome</keyword>
<dbReference type="Proteomes" id="UP000305948">
    <property type="component" value="Unassembled WGS sequence"/>
</dbReference>
<proteinExistence type="predicted"/>
<evidence type="ECO:0000313" key="2">
    <source>
        <dbReference type="EMBL" id="TFK51124.1"/>
    </source>
</evidence>
<evidence type="ECO:0000256" key="1">
    <source>
        <dbReference type="SAM" id="MobiDB-lite"/>
    </source>
</evidence>
<dbReference type="OrthoDB" id="3171382at2759"/>
<dbReference type="EMBL" id="ML213512">
    <property type="protein sequence ID" value="TFK51124.1"/>
    <property type="molecule type" value="Genomic_DNA"/>
</dbReference>
<feature type="compositionally biased region" description="Basic and acidic residues" evidence="1">
    <location>
        <begin position="178"/>
        <end position="193"/>
    </location>
</feature>